<evidence type="ECO:0000256" key="1">
    <source>
        <dbReference type="SAM" id="MobiDB-lite"/>
    </source>
</evidence>
<dbReference type="RefSeq" id="WP_094695321.1">
    <property type="nucleotide sequence ID" value="NZ_MWXA01000014.1"/>
</dbReference>
<dbReference type="AlphaFoldDB" id="A0A261G0C9"/>
<feature type="region of interest" description="Disordered" evidence="1">
    <location>
        <begin position="47"/>
        <end position="149"/>
    </location>
</feature>
<dbReference type="GeneID" id="98296637"/>
<comment type="caution">
    <text evidence="2">The sequence shown here is derived from an EMBL/GenBank/DDBJ whole genome shotgun (WGS) entry which is preliminary data.</text>
</comment>
<keyword evidence="3" id="KW-1185">Reference proteome</keyword>
<gene>
    <name evidence="2" type="ORF">BAQU_1999</name>
</gene>
<feature type="compositionally biased region" description="Basic and acidic residues" evidence="1">
    <location>
        <begin position="135"/>
        <end position="149"/>
    </location>
</feature>
<evidence type="ECO:0000313" key="3">
    <source>
        <dbReference type="Proteomes" id="UP000216451"/>
    </source>
</evidence>
<reference evidence="2 3" key="1">
    <citation type="journal article" date="2017" name="BMC Genomics">
        <title>Comparative genomic and phylogenomic analyses of the Bifidobacteriaceae family.</title>
        <authorList>
            <person name="Lugli G.A."/>
            <person name="Milani C."/>
            <person name="Turroni F."/>
            <person name="Duranti S."/>
            <person name="Mancabelli L."/>
            <person name="Mangifesta M."/>
            <person name="Ferrario C."/>
            <person name="Modesto M."/>
            <person name="Mattarelli P."/>
            <person name="Jiri K."/>
            <person name="van Sinderen D."/>
            <person name="Ventura M."/>
        </authorList>
    </citation>
    <scope>NUCLEOTIDE SEQUENCE [LARGE SCALE GENOMIC DNA]</scope>
    <source>
        <strain evidence="2 3">LMG 28769</strain>
    </source>
</reference>
<protein>
    <submittedName>
        <fullName evidence="2">Uncharacterized protein</fullName>
    </submittedName>
</protein>
<dbReference type="Proteomes" id="UP000216451">
    <property type="component" value="Unassembled WGS sequence"/>
</dbReference>
<dbReference type="EMBL" id="MWXA01000014">
    <property type="protein sequence ID" value="OZG64857.1"/>
    <property type="molecule type" value="Genomic_DNA"/>
</dbReference>
<evidence type="ECO:0000313" key="2">
    <source>
        <dbReference type="EMBL" id="OZG64857.1"/>
    </source>
</evidence>
<organism evidence="2 3">
    <name type="scientific">Bifidobacterium aquikefiri</name>
    <dbReference type="NCBI Taxonomy" id="1653207"/>
    <lineage>
        <taxon>Bacteria</taxon>
        <taxon>Bacillati</taxon>
        <taxon>Actinomycetota</taxon>
        <taxon>Actinomycetes</taxon>
        <taxon>Bifidobacteriales</taxon>
        <taxon>Bifidobacteriaceae</taxon>
        <taxon>Bifidobacterium</taxon>
    </lineage>
</organism>
<proteinExistence type="predicted"/>
<sequence>MSVTAQLHVGGTQSSSPGLRIFQAMTGTSGPRVITWHGEGITVVSIPSSATDPTPPNLSRHRVPPLPAQPRISEPASVSAPAPVARADGQADDARRRSALDVRTLLHQTARQLIDEQHAREQQAAGGSSDGSVLTHDDERNARMDTVKR</sequence>
<feature type="compositionally biased region" description="Low complexity" evidence="1">
    <location>
        <begin position="75"/>
        <end position="88"/>
    </location>
</feature>
<name>A0A261G0C9_9BIFI</name>
<accession>A0A261G0C9</accession>